<evidence type="ECO:0000313" key="3">
    <source>
        <dbReference type="Proteomes" id="UP000044841"/>
    </source>
</evidence>
<evidence type="ECO:0000313" key="2">
    <source>
        <dbReference type="EMBL" id="CUA71108.1"/>
    </source>
</evidence>
<gene>
    <name evidence="2" type="ORF">RSOLAG22IIIB_09321</name>
</gene>
<dbReference type="Proteomes" id="UP000044841">
    <property type="component" value="Unassembled WGS sequence"/>
</dbReference>
<reference evidence="2 3" key="1">
    <citation type="submission" date="2015-07" db="EMBL/GenBank/DDBJ databases">
        <authorList>
            <person name="Noorani M."/>
        </authorList>
    </citation>
    <scope>NUCLEOTIDE SEQUENCE [LARGE SCALE GENOMIC DNA]</scope>
    <source>
        <strain evidence="2">BBA 69670</strain>
    </source>
</reference>
<sequence>MPLFLLVKPSKKKPGTAKKGLHDYMHKYRKRTQSCYPVEAPQEFDQPGKELDPDAQVWKTYVQEADQVDEELVDGWNKSMDVILIFAALFSAISTAFVIESYKNLKQDPADTSSQALLTISQTLMFLANGSQPATVPSASDEQPTVFKASAKAICVNVLWFLSLSLSVAVSLISMLAKEWCLEFMSGRTGPPGAQARRRQQRWDGLVQWRMKEVIMVLPSLIHLSLLLFAIGLCLFLWDVHYGVAIPVMVVTTIAAGVYSACTVVPFFYNFCPYGTVLSRILKDFTLPRAKANQGSPPQDEVTARALHWMIVTCETPRSVNTALQSLAAAKEGLPPDELEKINAWGMIKRQLNSTDETEQPELSHTIGVLYRRAIETYSIIRRNLDVPLHGRSDETRRLNQLVLGVQSTISSLIHEVSSNPRPLDQGTSRVLERCTCIGQHYLYLGVYDLFFVPQEYREVDPANLVGEITNLLEQYLRGEVEMDSDLYCALSSGLAFAMCCNVAWGITDQSGYVLRLLRGYSAGRKYTSDPLMQKITRNLLLGTSWLCISHDYSNSKPLTSPSHAPMEMALETLWNGLMNTIYSESLVPNNLDVTYLAHGVLHLLANPYDYRLTSDDSGALTGILESVLWVHTSHVKIQHNHHARYILDISRSLAAVTHVNEFSPQFLAAIDILRDYSPWDDGYILLTPEIYMFLVKHLCLNDPPDNHTAYRTLEYSPFFTCSLRIAHELSAHDIVTHLSSAMDRSNTKKRMFATAQLWLLFNMSLREPDRTSVAISTLEKELLKYPELKSLGRQKEVAEELETELALLLDQYNVISYGGVYSFCYRVLGVMLQQRCAPLHDLAHDFLQRVPSRLRGTSAVVSLEAKWIELYPEVALKSSLGESADDGQT</sequence>
<dbReference type="Pfam" id="PF20153">
    <property type="entry name" value="DUF6535"/>
    <property type="match status" value="1"/>
</dbReference>
<name>A0A0K6FYB8_9AGAM</name>
<dbReference type="InterPro" id="IPR045338">
    <property type="entry name" value="DUF6535"/>
</dbReference>
<evidence type="ECO:0000259" key="1">
    <source>
        <dbReference type="Pfam" id="PF20153"/>
    </source>
</evidence>
<keyword evidence="3" id="KW-1185">Reference proteome</keyword>
<feature type="domain" description="DUF6535" evidence="1">
    <location>
        <begin position="58"/>
        <end position="238"/>
    </location>
</feature>
<dbReference type="EMBL" id="CYGV01001215">
    <property type="protein sequence ID" value="CUA71108.1"/>
    <property type="molecule type" value="Genomic_DNA"/>
</dbReference>
<accession>A0A0K6FYB8</accession>
<proteinExistence type="predicted"/>
<dbReference type="AlphaFoldDB" id="A0A0K6FYB8"/>
<protein>
    <submittedName>
        <fullName evidence="2">Acetyl-CoA carboxylase 1</fullName>
    </submittedName>
</protein>
<organism evidence="2 3">
    <name type="scientific">Rhizoctonia solani</name>
    <dbReference type="NCBI Taxonomy" id="456999"/>
    <lineage>
        <taxon>Eukaryota</taxon>
        <taxon>Fungi</taxon>
        <taxon>Dikarya</taxon>
        <taxon>Basidiomycota</taxon>
        <taxon>Agaricomycotina</taxon>
        <taxon>Agaricomycetes</taxon>
        <taxon>Cantharellales</taxon>
        <taxon>Ceratobasidiaceae</taxon>
        <taxon>Rhizoctonia</taxon>
    </lineage>
</organism>